<evidence type="ECO:0000256" key="3">
    <source>
        <dbReference type="SAM" id="MobiDB-lite"/>
    </source>
</evidence>
<name>A0ABT9NCG0_9ACTO</name>
<feature type="domain" description="Sigma 54 modulation/S30EA ribosomal protein C-terminal" evidence="4">
    <location>
        <begin position="150"/>
        <end position="204"/>
    </location>
</feature>
<dbReference type="EMBL" id="JAUSQW010000001">
    <property type="protein sequence ID" value="MDP9801362.1"/>
    <property type="molecule type" value="Genomic_DNA"/>
</dbReference>
<dbReference type="Gene3D" id="3.30.505.50">
    <property type="entry name" value="Sigma 54 modulation/S30EA ribosomal protein, C-terminal domain"/>
    <property type="match status" value="1"/>
</dbReference>
<comment type="subunit">
    <text evidence="2">Interacts with 100S ribosomes.</text>
</comment>
<dbReference type="PANTHER" id="PTHR33231">
    <property type="entry name" value="30S RIBOSOMAL PROTEIN"/>
    <property type="match status" value="1"/>
</dbReference>
<feature type="region of interest" description="Disordered" evidence="3">
    <location>
        <begin position="98"/>
        <end position="144"/>
    </location>
</feature>
<proteinExistence type="inferred from homology"/>
<evidence type="ECO:0000313" key="5">
    <source>
        <dbReference type="EMBL" id="MDP9801362.1"/>
    </source>
</evidence>
<dbReference type="InterPro" id="IPR003489">
    <property type="entry name" value="RHF/RaiA"/>
</dbReference>
<dbReference type="InterPro" id="IPR050574">
    <property type="entry name" value="HPF/YfiA_ribosome-assoc"/>
</dbReference>
<evidence type="ECO:0000259" key="4">
    <source>
        <dbReference type="Pfam" id="PF16321"/>
    </source>
</evidence>
<dbReference type="Proteomes" id="UP001235966">
    <property type="component" value="Unassembled WGS sequence"/>
</dbReference>
<dbReference type="InterPro" id="IPR032528">
    <property type="entry name" value="Ribosom_S30AE_C"/>
</dbReference>
<organism evidence="5 6">
    <name type="scientific">Arcanobacterium wilhelmae</name>
    <dbReference type="NCBI Taxonomy" id="1803177"/>
    <lineage>
        <taxon>Bacteria</taxon>
        <taxon>Bacillati</taxon>
        <taxon>Actinomycetota</taxon>
        <taxon>Actinomycetes</taxon>
        <taxon>Actinomycetales</taxon>
        <taxon>Actinomycetaceae</taxon>
        <taxon>Arcanobacterium</taxon>
    </lineage>
</organism>
<dbReference type="InterPro" id="IPR036567">
    <property type="entry name" value="RHF-like"/>
</dbReference>
<protein>
    <recommendedName>
        <fullName evidence="2">Ribosome hibernation promoting factor</fullName>
        <shortName evidence="2">HPF</shortName>
    </recommendedName>
</protein>
<dbReference type="NCBIfam" id="TIGR00741">
    <property type="entry name" value="yfiA"/>
    <property type="match status" value="1"/>
</dbReference>
<dbReference type="InterPro" id="IPR038416">
    <property type="entry name" value="Ribosom_S30AE_C_sf"/>
</dbReference>
<gene>
    <name evidence="2" type="primary">hpf</name>
    <name evidence="5" type="ORF">J2S49_001438</name>
</gene>
<keyword evidence="6" id="KW-1185">Reference proteome</keyword>
<dbReference type="Pfam" id="PF16321">
    <property type="entry name" value="Ribosom_S30AE_C"/>
    <property type="match status" value="1"/>
</dbReference>
<comment type="function">
    <text evidence="2">Required for dimerization of active 70S ribosomes into 100S ribosomes in stationary phase; 100S ribosomes are translationally inactive and sometimes present during exponential growth.</text>
</comment>
<dbReference type="CDD" id="cd00552">
    <property type="entry name" value="RaiA"/>
    <property type="match status" value="1"/>
</dbReference>
<evidence type="ECO:0000313" key="6">
    <source>
        <dbReference type="Proteomes" id="UP001235966"/>
    </source>
</evidence>
<dbReference type="SUPFAM" id="SSF69754">
    <property type="entry name" value="Ribosome binding protein Y (YfiA homologue)"/>
    <property type="match status" value="1"/>
</dbReference>
<reference evidence="5 6" key="1">
    <citation type="submission" date="2023-07" db="EMBL/GenBank/DDBJ databases">
        <title>Sequencing the genomes of 1000 actinobacteria strains.</title>
        <authorList>
            <person name="Klenk H.-P."/>
        </authorList>
    </citation>
    <scope>NUCLEOTIDE SEQUENCE [LARGE SCALE GENOMIC DNA]</scope>
    <source>
        <strain evidence="5 6">DSM 102162</strain>
    </source>
</reference>
<comment type="subcellular location">
    <subcellularLocation>
        <location evidence="2">Cytoplasm</location>
    </subcellularLocation>
</comment>
<keyword evidence="2" id="KW-0963">Cytoplasm</keyword>
<evidence type="ECO:0000256" key="2">
    <source>
        <dbReference type="HAMAP-Rule" id="MF_00839"/>
    </source>
</evidence>
<comment type="similarity">
    <text evidence="2">Belongs to the HPF/YfiA ribosome-associated protein family. Long HPF subfamily.</text>
</comment>
<evidence type="ECO:0000256" key="1">
    <source>
        <dbReference type="ARBA" id="ARBA00022845"/>
    </source>
</evidence>
<keyword evidence="1 2" id="KW-0810">Translation regulation</keyword>
<accession>A0ABT9NCG0</accession>
<sequence>MEFVVKGHNAEVSDRLRTHVEEKLEKVEQFAPRAQRVEVEIAHESNPAQAETSERVEITVVDKGPVVRAEAAASDRLAALDLASTKLFERLRRKHEKMKARRRRSAGKDEVPADLPVEELLSKKPEAPEVEERTVPTEPGEAIESQLGDSPAIVRQKLYEARPMSVEQAIDEMELVGHPFYLFIDEETKQPCAAYRRRGWTYGIIRLDATTADFGPGEK</sequence>
<comment type="caution">
    <text evidence="5">The sequence shown here is derived from an EMBL/GenBank/DDBJ whole genome shotgun (WGS) entry which is preliminary data.</text>
</comment>
<dbReference type="InterPro" id="IPR034694">
    <property type="entry name" value="HPF_long/plastid"/>
</dbReference>
<dbReference type="RefSeq" id="WP_278059302.1">
    <property type="nucleotide sequence ID" value="NZ_CP121247.1"/>
</dbReference>
<dbReference type="PANTHER" id="PTHR33231:SF1">
    <property type="entry name" value="30S RIBOSOMAL PROTEIN"/>
    <property type="match status" value="1"/>
</dbReference>
<dbReference type="Pfam" id="PF02482">
    <property type="entry name" value="Ribosomal_S30AE"/>
    <property type="match status" value="1"/>
</dbReference>
<dbReference type="Gene3D" id="3.30.160.100">
    <property type="entry name" value="Ribosome hibernation promotion factor-like"/>
    <property type="match status" value="1"/>
</dbReference>
<feature type="compositionally biased region" description="Basic and acidic residues" evidence="3">
    <location>
        <begin position="120"/>
        <end position="135"/>
    </location>
</feature>
<dbReference type="HAMAP" id="MF_00839">
    <property type="entry name" value="HPF"/>
    <property type="match status" value="1"/>
</dbReference>